<evidence type="ECO:0000313" key="4">
    <source>
        <dbReference type="EMBL" id="KAK7231071.1"/>
    </source>
</evidence>
<evidence type="ECO:0000256" key="1">
    <source>
        <dbReference type="ARBA" id="ARBA00038048"/>
    </source>
</evidence>
<dbReference type="PANTHER" id="PTHR12286:SF5">
    <property type="entry name" value="SACCHAROPINE DEHYDROGENASE-LIKE OXIDOREDUCTASE"/>
    <property type="match status" value="1"/>
</dbReference>
<keyword evidence="5" id="KW-1185">Reference proteome</keyword>
<sequence length="373" mass="37327">MGKLDIIVYGATGFTGSLVAAYLSKTPGLRWAVAGRSRAKLETLAASLAGAPAPPQETVVASPSDAPADAETLASAARVVLSTAGPFSLYSDAVVAACARAGAHYVDIDGEVPWVRRVIDRDHAAAADSGAVIVPNCGFDSVPSDLGVLLATRKAGPGAALQGHATMKGAMSGGTIATGILMAKNFPGDVANACLLGGDPAVVNGDVVAAVAPSAARPYWLAPFGMAPINTRVVRRSGELLGYGAGFSYDEYAVAPSEAAASKMAKNAAVPPDALQKLVDRGRLFAPGAGPDAATRAASSFRLDVVDAATNDLLASVSGGDPGYDETAKMVSRRAPRPDGAPPPCAGGGGVWTPAAALGTVLVDRLAPRAGMG</sequence>
<gene>
    <name evidence="4" type="ORF">SO694_00076142</name>
</gene>
<protein>
    <submittedName>
        <fullName evidence="4">Saccharopine dehydrogenase</fullName>
    </submittedName>
</protein>
<dbReference type="InterPro" id="IPR005097">
    <property type="entry name" value="Sacchrp_dh_NADP-bd"/>
</dbReference>
<feature type="domain" description="Saccharopine dehydrogenase NADP binding" evidence="3">
    <location>
        <begin position="6"/>
        <end position="134"/>
    </location>
</feature>
<organism evidence="4 5">
    <name type="scientific">Aureococcus anophagefferens</name>
    <name type="common">Harmful bloom alga</name>
    <dbReference type="NCBI Taxonomy" id="44056"/>
    <lineage>
        <taxon>Eukaryota</taxon>
        <taxon>Sar</taxon>
        <taxon>Stramenopiles</taxon>
        <taxon>Ochrophyta</taxon>
        <taxon>Pelagophyceae</taxon>
        <taxon>Pelagomonadales</taxon>
        <taxon>Pelagomonadaceae</taxon>
        <taxon>Aureococcus</taxon>
    </lineage>
</organism>
<dbReference type="EMBL" id="JBBJCI010000420">
    <property type="protein sequence ID" value="KAK7231071.1"/>
    <property type="molecule type" value="Genomic_DNA"/>
</dbReference>
<evidence type="ECO:0000259" key="3">
    <source>
        <dbReference type="Pfam" id="PF03435"/>
    </source>
</evidence>
<dbReference type="SUPFAM" id="SSF51735">
    <property type="entry name" value="NAD(P)-binding Rossmann-fold domains"/>
    <property type="match status" value="1"/>
</dbReference>
<comment type="caution">
    <text evidence="4">The sequence shown here is derived from an EMBL/GenBank/DDBJ whole genome shotgun (WGS) entry which is preliminary data.</text>
</comment>
<proteinExistence type="inferred from homology"/>
<evidence type="ECO:0000313" key="5">
    <source>
        <dbReference type="Proteomes" id="UP001363151"/>
    </source>
</evidence>
<evidence type="ECO:0000256" key="2">
    <source>
        <dbReference type="SAM" id="MobiDB-lite"/>
    </source>
</evidence>
<dbReference type="Proteomes" id="UP001363151">
    <property type="component" value="Unassembled WGS sequence"/>
</dbReference>
<name>A0ABR1FHU6_AURAN</name>
<feature type="region of interest" description="Disordered" evidence="2">
    <location>
        <begin position="317"/>
        <end position="346"/>
    </location>
</feature>
<dbReference type="Gene3D" id="3.40.50.720">
    <property type="entry name" value="NAD(P)-binding Rossmann-like Domain"/>
    <property type="match status" value="1"/>
</dbReference>
<reference evidence="4 5" key="1">
    <citation type="submission" date="2024-03" db="EMBL/GenBank/DDBJ databases">
        <title>Aureococcus anophagefferens CCMP1851 and Kratosvirus quantuckense: Draft genome of a second virus-susceptible host strain in the model system.</title>
        <authorList>
            <person name="Chase E."/>
            <person name="Truchon A.R."/>
            <person name="Schepens W."/>
            <person name="Wilhelm S.W."/>
        </authorList>
    </citation>
    <scope>NUCLEOTIDE SEQUENCE [LARGE SCALE GENOMIC DNA]</scope>
    <source>
        <strain evidence="4 5">CCMP1851</strain>
    </source>
</reference>
<comment type="similarity">
    <text evidence="1">Belongs to the saccharopine dehydrogenase family.</text>
</comment>
<dbReference type="PANTHER" id="PTHR12286">
    <property type="entry name" value="SACCHAROPINE DEHYDROGENASE-LIKE OXIDOREDUCTASE"/>
    <property type="match status" value="1"/>
</dbReference>
<dbReference type="Pfam" id="PF03435">
    <property type="entry name" value="Sacchrp_dh_NADP"/>
    <property type="match status" value="1"/>
</dbReference>
<dbReference type="InterPro" id="IPR051276">
    <property type="entry name" value="Saccharopine_DH-like_oxidrdct"/>
</dbReference>
<dbReference type="InterPro" id="IPR036291">
    <property type="entry name" value="NAD(P)-bd_dom_sf"/>
</dbReference>
<accession>A0ABR1FHU6</accession>